<dbReference type="EMBL" id="ALWO02000023">
    <property type="protein sequence ID" value="EOZ98338.1"/>
    <property type="molecule type" value="Genomic_DNA"/>
</dbReference>
<protein>
    <submittedName>
        <fullName evidence="3">Galactosyltransferase or lps biosynthesis rfbu related protein</fullName>
    </submittedName>
</protein>
<dbReference type="InterPro" id="IPR001296">
    <property type="entry name" value="Glyco_trans_1"/>
</dbReference>
<keyword evidence="3" id="KW-0328">Glycosyltransferase</keyword>
<keyword evidence="4" id="KW-1185">Reference proteome</keyword>
<dbReference type="Gene3D" id="3.40.50.2000">
    <property type="entry name" value="Glycogen Phosphorylase B"/>
    <property type="match status" value="2"/>
</dbReference>
<dbReference type="Proteomes" id="UP000006073">
    <property type="component" value="Unassembled WGS sequence"/>
</dbReference>
<sequence>MVKPKAILVIPAFHSFILQDIKLLSERYDLIINQYNWEKKELAPVYFIRQLFHLVSHILTCRFVLVHFGGYWAFWPALLGKVFGKPVFINLHGTDCASIPELNYGSLRIPLLRWFCKMSYNWANLLLPVSQSLVKSSNEFYSQNFPLENGFLHHFPFLQTAHQVIPNGFDIDYWKINPRIAREKNSFLAVLSEEQFILKGGDLIVELARRFPDCNFRIAGMYQPERLNENLGNLEFLGKLSKERILTEYQKSSFYFQLSIFEGFGCSLCEAMLCGCIPIAAAVNEIPNIMGNHGILLQKRDINQLEKIVRKVISSPLGQKERVAISQHISNKYPLGERKEMLFSVLPK</sequence>
<dbReference type="eggNOG" id="COG0438">
    <property type="taxonomic scope" value="Bacteria"/>
</dbReference>
<dbReference type="OrthoDB" id="9811239at2"/>
<dbReference type="GO" id="GO:0016757">
    <property type="term" value="F:glycosyltransferase activity"/>
    <property type="evidence" value="ECO:0007669"/>
    <property type="project" value="UniProtKB-KW"/>
</dbReference>
<dbReference type="PANTHER" id="PTHR46401:SF2">
    <property type="entry name" value="GLYCOSYLTRANSFERASE WBBK-RELATED"/>
    <property type="match status" value="1"/>
</dbReference>
<dbReference type="GO" id="GO:0009103">
    <property type="term" value="P:lipopolysaccharide biosynthetic process"/>
    <property type="evidence" value="ECO:0007669"/>
    <property type="project" value="TreeGrafter"/>
</dbReference>
<dbReference type="CDD" id="cd03801">
    <property type="entry name" value="GT4_PimA-like"/>
    <property type="match status" value="1"/>
</dbReference>
<proteinExistence type="predicted"/>
<evidence type="ECO:0000256" key="1">
    <source>
        <dbReference type="ARBA" id="ARBA00022679"/>
    </source>
</evidence>
<dbReference type="RefSeq" id="WP_009032332.1">
    <property type="nucleotide sequence ID" value="NZ_ALWO02000023.1"/>
</dbReference>
<name>S2E7S8_INDAL</name>
<comment type="caution">
    <text evidence="3">The sequence shown here is derived from an EMBL/GenBank/DDBJ whole genome shotgun (WGS) entry which is preliminary data.</text>
</comment>
<dbReference type="SUPFAM" id="SSF53756">
    <property type="entry name" value="UDP-Glycosyltransferase/glycogen phosphorylase"/>
    <property type="match status" value="1"/>
</dbReference>
<gene>
    <name evidence="3" type="ORF">A33Q_0992</name>
</gene>
<evidence type="ECO:0000313" key="3">
    <source>
        <dbReference type="EMBL" id="EOZ98338.1"/>
    </source>
</evidence>
<reference evidence="3 4" key="1">
    <citation type="journal article" date="2013" name="Genome Announc.">
        <title>Draft Genome Sequence of Indibacter alkaliphilus Strain LW1T, Isolated from Lonar Lake, a Haloalkaline Lake in the Buldana District of Maharashtra, India.</title>
        <authorList>
            <person name="Singh A."/>
            <person name="Kumar Jangir P."/>
            <person name="Sharma R."/>
            <person name="Singh A."/>
            <person name="Kumar Pinnaka A."/>
            <person name="Shivaji S."/>
        </authorList>
    </citation>
    <scope>NUCLEOTIDE SEQUENCE [LARGE SCALE GENOMIC DNA]</scope>
    <source>
        <strain evidence="4">CCUG 57479 / KCTC 22604 / LW1</strain>
    </source>
</reference>
<evidence type="ECO:0000259" key="2">
    <source>
        <dbReference type="Pfam" id="PF00534"/>
    </source>
</evidence>
<evidence type="ECO:0000313" key="4">
    <source>
        <dbReference type="Proteomes" id="UP000006073"/>
    </source>
</evidence>
<accession>S2E7S8</accession>
<feature type="domain" description="Glycosyl transferase family 1" evidence="2">
    <location>
        <begin position="187"/>
        <end position="325"/>
    </location>
</feature>
<dbReference type="STRING" id="1189612.A33Q_0992"/>
<dbReference type="AlphaFoldDB" id="S2E7S8"/>
<dbReference type="Pfam" id="PF00534">
    <property type="entry name" value="Glycos_transf_1"/>
    <property type="match status" value="1"/>
</dbReference>
<keyword evidence="1" id="KW-0808">Transferase</keyword>
<organism evidence="3 4">
    <name type="scientific">Indibacter alkaliphilus (strain CCUG 57479 / KCTC 22604 / LW1)</name>
    <dbReference type="NCBI Taxonomy" id="1189612"/>
    <lineage>
        <taxon>Bacteria</taxon>
        <taxon>Pseudomonadati</taxon>
        <taxon>Bacteroidota</taxon>
        <taxon>Cytophagia</taxon>
        <taxon>Cytophagales</taxon>
        <taxon>Cyclobacteriaceae</taxon>
    </lineage>
</organism>
<dbReference type="PANTHER" id="PTHR46401">
    <property type="entry name" value="GLYCOSYLTRANSFERASE WBBK-RELATED"/>
    <property type="match status" value="1"/>
</dbReference>